<feature type="compositionally biased region" description="Basic and acidic residues" evidence="1">
    <location>
        <begin position="95"/>
        <end position="104"/>
    </location>
</feature>
<accession>C0HGN3</accession>
<dbReference type="EMBL" id="BT061489">
    <property type="protein sequence ID" value="ACN26186.1"/>
    <property type="molecule type" value="mRNA"/>
</dbReference>
<sequence>MAPPAGAGTEGRPAQRRGTGTSPGRTKVWVEPPGKSRDHHQPPRAAARPPLPLWLPRASAARAADHPFPTVFSCRALPRLPARPPLPTSPAATAEVKEKDSGQR</sequence>
<feature type="region of interest" description="Disordered" evidence="1">
    <location>
        <begin position="1"/>
        <end position="52"/>
    </location>
</feature>
<evidence type="ECO:0000256" key="1">
    <source>
        <dbReference type="SAM" id="MobiDB-lite"/>
    </source>
</evidence>
<feature type="compositionally biased region" description="Low complexity" evidence="1">
    <location>
        <begin position="43"/>
        <end position="52"/>
    </location>
</feature>
<protein>
    <submittedName>
        <fullName evidence="2">Uncharacterized protein</fullName>
    </submittedName>
</protein>
<proteinExistence type="evidence at transcript level"/>
<feature type="region of interest" description="Disordered" evidence="1">
    <location>
        <begin position="78"/>
        <end position="104"/>
    </location>
</feature>
<reference evidence="2" key="1">
    <citation type="journal article" date="2009" name="PLoS Genet.">
        <title>Sequencing, mapping, and analysis of 27,455 maize full-length cDNAs.</title>
        <authorList>
            <person name="Soderlund C."/>
            <person name="Descour A."/>
            <person name="Kudrna D."/>
            <person name="Bomhoff M."/>
            <person name="Boyd L."/>
            <person name="Currie J."/>
            <person name="Angelova A."/>
            <person name="Collura K."/>
            <person name="Wissotski M."/>
            <person name="Ashley E."/>
            <person name="Morrow D."/>
            <person name="Fernandes J."/>
            <person name="Walbot V."/>
            <person name="Yu Y."/>
        </authorList>
    </citation>
    <scope>NUCLEOTIDE SEQUENCE</scope>
    <source>
        <strain evidence="2">B73</strain>
    </source>
</reference>
<dbReference type="AlphaFoldDB" id="C0HGN3"/>
<evidence type="ECO:0000313" key="2">
    <source>
        <dbReference type="EMBL" id="ACN26186.1"/>
    </source>
</evidence>
<dbReference type="EMBL" id="BT066242">
    <property type="protein sequence ID" value="ACN32118.1"/>
    <property type="molecule type" value="mRNA"/>
</dbReference>
<name>C0HGN3_MAIZE</name>
<organism evidence="2">
    <name type="scientific">Zea mays</name>
    <name type="common">Maize</name>
    <dbReference type="NCBI Taxonomy" id="4577"/>
    <lineage>
        <taxon>Eukaryota</taxon>
        <taxon>Viridiplantae</taxon>
        <taxon>Streptophyta</taxon>
        <taxon>Embryophyta</taxon>
        <taxon>Tracheophyta</taxon>
        <taxon>Spermatophyta</taxon>
        <taxon>Magnoliopsida</taxon>
        <taxon>Liliopsida</taxon>
        <taxon>Poales</taxon>
        <taxon>Poaceae</taxon>
        <taxon>PACMAD clade</taxon>
        <taxon>Panicoideae</taxon>
        <taxon>Andropogonodae</taxon>
        <taxon>Andropogoneae</taxon>
        <taxon>Tripsacinae</taxon>
        <taxon>Zea</taxon>
    </lineage>
</organism>